<organism evidence="4 5">
    <name type="scientific">Haliangium ochraceum (strain DSM 14365 / JCM 11303 / SMP-2)</name>
    <dbReference type="NCBI Taxonomy" id="502025"/>
    <lineage>
        <taxon>Bacteria</taxon>
        <taxon>Pseudomonadati</taxon>
        <taxon>Myxococcota</taxon>
        <taxon>Polyangia</taxon>
        <taxon>Haliangiales</taxon>
        <taxon>Kofleriaceae</taxon>
        <taxon>Haliangium</taxon>
    </lineage>
</organism>
<evidence type="ECO:0000256" key="2">
    <source>
        <dbReference type="ARBA" id="ARBA00022898"/>
    </source>
</evidence>
<dbReference type="CDD" id="cd01561">
    <property type="entry name" value="CBS_like"/>
    <property type="match status" value="1"/>
</dbReference>
<dbReference type="PROSITE" id="PS00901">
    <property type="entry name" value="CYS_SYNTHASE"/>
    <property type="match status" value="1"/>
</dbReference>
<dbReference type="Proteomes" id="UP000001880">
    <property type="component" value="Chromosome"/>
</dbReference>
<accession>D0LLF5</accession>
<dbReference type="HOGENOM" id="CLU_021018_1_0_7"/>
<dbReference type="KEGG" id="hoh:Hoch_6176"/>
<dbReference type="GO" id="GO:0016765">
    <property type="term" value="F:transferase activity, transferring alkyl or aryl (other than methyl) groups"/>
    <property type="evidence" value="ECO:0007669"/>
    <property type="project" value="UniProtKB-ARBA"/>
</dbReference>
<dbReference type="InterPro" id="IPR001926">
    <property type="entry name" value="TrpB-like_PALP"/>
</dbReference>
<dbReference type="Pfam" id="PF00291">
    <property type="entry name" value="PALP"/>
    <property type="match status" value="1"/>
</dbReference>
<dbReference type="InterPro" id="IPR036052">
    <property type="entry name" value="TrpB-like_PALP_sf"/>
</dbReference>
<dbReference type="eggNOG" id="COG0031">
    <property type="taxonomic scope" value="Bacteria"/>
</dbReference>
<evidence type="ECO:0000313" key="5">
    <source>
        <dbReference type="Proteomes" id="UP000001880"/>
    </source>
</evidence>
<proteinExistence type="predicted"/>
<dbReference type="RefSeq" id="WP_012831243.1">
    <property type="nucleotide sequence ID" value="NC_013440.1"/>
</dbReference>
<reference evidence="4 5" key="1">
    <citation type="journal article" date="2010" name="Stand. Genomic Sci.">
        <title>Complete genome sequence of Haliangium ochraceum type strain (SMP-2).</title>
        <authorList>
            <consortium name="US DOE Joint Genome Institute (JGI-PGF)"/>
            <person name="Ivanova N."/>
            <person name="Daum C."/>
            <person name="Lang E."/>
            <person name="Abt B."/>
            <person name="Kopitz M."/>
            <person name="Saunders E."/>
            <person name="Lapidus A."/>
            <person name="Lucas S."/>
            <person name="Glavina Del Rio T."/>
            <person name="Nolan M."/>
            <person name="Tice H."/>
            <person name="Copeland A."/>
            <person name="Cheng J.F."/>
            <person name="Chen F."/>
            <person name="Bruce D."/>
            <person name="Goodwin L."/>
            <person name="Pitluck S."/>
            <person name="Mavromatis K."/>
            <person name="Pati A."/>
            <person name="Mikhailova N."/>
            <person name="Chen A."/>
            <person name="Palaniappan K."/>
            <person name="Land M."/>
            <person name="Hauser L."/>
            <person name="Chang Y.J."/>
            <person name="Jeffries C.D."/>
            <person name="Detter J.C."/>
            <person name="Brettin T."/>
            <person name="Rohde M."/>
            <person name="Goker M."/>
            <person name="Bristow J."/>
            <person name="Markowitz V."/>
            <person name="Eisen J.A."/>
            <person name="Hugenholtz P."/>
            <person name="Kyrpides N.C."/>
            <person name="Klenk H.P."/>
        </authorList>
    </citation>
    <scope>NUCLEOTIDE SEQUENCE [LARGE SCALE GENOMIC DNA]</scope>
    <source>
        <strain evidence="5">DSM 14365 / CIP 107738 / JCM 11303 / AJ 13395 / SMP-2</strain>
    </source>
</reference>
<dbReference type="InterPro" id="IPR050214">
    <property type="entry name" value="Cys_Synth/Cystath_Beta-Synth"/>
</dbReference>
<dbReference type="STRING" id="502025.Hoch_6176"/>
<keyword evidence="2" id="KW-0663">Pyridoxal phosphate</keyword>
<dbReference type="EMBL" id="CP001804">
    <property type="protein sequence ID" value="ACY18651.1"/>
    <property type="molecule type" value="Genomic_DNA"/>
</dbReference>
<dbReference type="InterPro" id="IPR001216">
    <property type="entry name" value="P-phosphate_BS"/>
</dbReference>
<name>D0LLF5_HALO1</name>
<evidence type="ECO:0000256" key="1">
    <source>
        <dbReference type="ARBA" id="ARBA00001933"/>
    </source>
</evidence>
<dbReference type="Gene3D" id="3.40.50.1100">
    <property type="match status" value="2"/>
</dbReference>
<dbReference type="PANTHER" id="PTHR10314">
    <property type="entry name" value="CYSTATHIONINE BETA-SYNTHASE"/>
    <property type="match status" value="1"/>
</dbReference>
<dbReference type="AlphaFoldDB" id="D0LLF5"/>
<dbReference type="SUPFAM" id="SSF53686">
    <property type="entry name" value="Tryptophan synthase beta subunit-like PLP-dependent enzymes"/>
    <property type="match status" value="1"/>
</dbReference>
<comment type="cofactor">
    <cofactor evidence="1">
        <name>pyridoxal 5'-phosphate</name>
        <dbReference type="ChEBI" id="CHEBI:597326"/>
    </cofactor>
</comment>
<feature type="domain" description="Tryptophan synthase beta chain-like PALP" evidence="3">
    <location>
        <begin position="24"/>
        <end position="302"/>
    </location>
</feature>
<dbReference type="OrthoDB" id="9815130at2"/>
<sequence>MTKKPPFSLPSGAQWPRETGTLLDLVGNTPLYRLQRTLPSARPGIELWAKLEGYNPGGSIKARPAAMMLHYAITTGQLRPGQIILDSTSGNTGIAFGKLGAALGYAVKLTMSSGVSIEKQQFLRACGVDLVLTDAAQGSDGAIRKAQEIYESDPDLYFMPNQYHNPANVWSHYLSTGPELWAQSKQRITHLVAAIGTGGTVMGTGWWFREYAPHVRIIAVEPDQADHGLNGMRHIPSTMRPGIYHESGFDRLMRISTDTAYEMAQRVVRREGLLLGASAAAVLVAAQRVIQELSSGVVVALCADRGERYLSTRLFESDDNRF</sequence>
<dbReference type="GO" id="GO:0006535">
    <property type="term" value="P:cysteine biosynthetic process from serine"/>
    <property type="evidence" value="ECO:0007669"/>
    <property type="project" value="InterPro"/>
</dbReference>
<protein>
    <submittedName>
        <fullName evidence="4">Pyridoxal-5'-phosphate-dependent protein beta subunit</fullName>
    </submittedName>
</protein>
<keyword evidence="5" id="KW-1185">Reference proteome</keyword>
<evidence type="ECO:0000313" key="4">
    <source>
        <dbReference type="EMBL" id="ACY18651.1"/>
    </source>
</evidence>
<gene>
    <name evidence="4" type="ordered locus">Hoch_6176</name>
</gene>
<evidence type="ECO:0000259" key="3">
    <source>
        <dbReference type="Pfam" id="PF00291"/>
    </source>
</evidence>